<dbReference type="OrthoDB" id="980086at2"/>
<keyword evidence="1" id="KW-0812">Transmembrane</keyword>
<organism evidence="2 3">
    <name type="scientific">Pedobacter insulae</name>
    <dbReference type="NCBI Taxonomy" id="414048"/>
    <lineage>
        <taxon>Bacteria</taxon>
        <taxon>Pseudomonadati</taxon>
        <taxon>Bacteroidota</taxon>
        <taxon>Sphingobacteriia</taxon>
        <taxon>Sphingobacteriales</taxon>
        <taxon>Sphingobacteriaceae</taxon>
        <taxon>Pedobacter</taxon>
    </lineage>
</organism>
<keyword evidence="1" id="KW-0472">Membrane</keyword>
<sequence length="551" mass="63983">MMEFSYLIIICCLAFASFLLYKEIRRRDKSRLLWRIVASMLMVGAFVFLMFPVRYNTKKNEPIHELNLLTEGASLEAIKALKANVYTLDSSVFLVNKKKKITYLADLTYHLKTHPDIRKINIYGYGLAEQELKTLADYQIYFHPAVIPTGILSVSWPKKLNISETFIIQGKFHNPTEKKIKLKLYGMGRSLDSLTVKTKGMNNFSFSTQPKHIGRAVFKLIALQGNDTLSIDPVPFEIVSEKPISVLILASFPDFEYKFLKQWLYENHYPVAFRSQISKNKYSTDFLNRKPVNLNRLNSPWLKDIDLVIIDEDELRSLSLSDRATVYREVSNGMGLIIKAAKTGLGEQPLISDSTGKTMVSIKLSGMGKILTTTQSSTYQWQLVGNQMRYAKFWSHLFEKASRKEIPFYSFEVTPKWPSVYEKSTIKINLNDYKPPLVLIDSIPISPRQNMELPFLWDGYFWAAKPGWSTVSINRKVTYLYHYKRTDWKAAKNFAKLNSTVNYEARQRNSVVNFDEVELHAEEEISKWWFFGIFLLSISYLWYEQRFLANK</sequence>
<evidence type="ECO:0000313" key="3">
    <source>
        <dbReference type="Proteomes" id="UP000199666"/>
    </source>
</evidence>
<dbReference type="AlphaFoldDB" id="A0A1I2Y4F8"/>
<dbReference type="Proteomes" id="UP000199666">
    <property type="component" value="Unassembled WGS sequence"/>
</dbReference>
<proteinExistence type="predicted"/>
<name>A0A1I2Y4F8_9SPHI</name>
<gene>
    <name evidence="2" type="ORF">SAMN04489864_106154</name>
</gene>
<keyword evidence="3" id="KW-1185">Reference proteome</keyword>
<reference evidence="2 3" key="1">
    <citation type="submission" date="2016-10" db="EMBL/GenBank/DDBJ databases">
        <authorList>
            <person name="de Groot N.N."/>
        </authorList>
    </citation>
    <scope>NUCLEOTIDE SEQUENCE [LARGE SCALE GENOMIC DNA]</scope>
    <source>
        <strain evidence="2 3">DSM 18684</strain>
    </source>
</reference>
<feature type="transmembrane region" description="Helical" evidence="1">
    <location>
        <begin position="6"/>
        <end position="21"/>
    </location>
</feature>
<protein>
    <submittedName>
        <fullName evidence="2">Uncharacterized protein</fullName>
    </submittedName>
</protein>
<keyword evidence="1" id="KW-1133">Transmembrane helix</keyword>
<dbReference type="RefSeq" id="WP_090994237.1">
    <property type="nucleotide sequence ID" value="NZ_FOPP01000006.1"/>
</dbReference>
<evidence type="ECO:0000256" key="1">
    <source>
        <dbReference type="SAM" id="Phobius"/>
    </source>
</evidence>
<dbReference type="STRING" id="414048.SAMN04489864_106154"/>
<dbReference type="EMBL" id="FOPP01000006">
    <property type="protein sequence ID" value="SFH19211.1"/>
    <property type="molecule type" value="Genomic_DNA"/>
</dbReference>
<feature type="transmembrane region" description="Helical" evidence="1">
    <location>
        <begin position="33"/>
        <end position="53"/>
    </location>
</feature>
<evidence type="ECO:0000313" key="2">
    <source>
        <dbReference type="EMBL" id="SFH19211.1"/>
    </source>
</evidence>
<accession>A0A1I2Y4F8</accession>